<reference evidence="3" key="1">
    <citation type="submission" date="2016-10" db="EMBL/GenBank/DDBJ databases">
        <title>The assassin bug Pristhesancus plagipennis produces two different types of venom.</title>
        <authorList>
            <person name="Walker A.A."/>
            <person name="Herzig V."/>
            <person name="Jin J."/>
            <person name="Fry B.G."/>
            <person name="King G.F."/>
        </authorList>
    </citation>
    <scope>NUCLEOTIDE SEQUENCE</scope>
    <source>
        <tissue evidence="3">Venom/labial glands</tissue>
    </source>
</reference>
<keyword evidence="2" id="KW-0732">Signal</keyword>
<feature type="region of interest" description="Disordered" evidence="1">
    <location>
        <begin position="255"/>
        <end position="283"/>
    </location>
</feature>
<protein>
    <submittedName>
        <fullName evidence="3">Uncharacterized protein</fullName>
    </submittedName>
</protein>
<feature type="chain" id="PRO_5014933730" evidence="2">
    <location>
        <begin position="20"/>
        <end position="377"/>
    </location>
</feature>
<evidence type="ECO:0000313" key="3">
    <source>
        <dbReference type="EMBL" id="ATU83029.1"/>
    </source>
</evidence>
<feature type="compositionally biased region" description="Polar residues" evidence="1">
    <location>
        <begin position="348"/>
        <end position="365"/>
    </location>
</feature>
<sequence length="377" mass="44020">MWRYTYLILAGLLVVDCLADSDGSFSPSDTKPKNQRGPAMARYWRDIDGSVHKSEFSRELEPNILTDSIYPDKVQVVSSSLRILPRRNSRQKRSSWRTPREYQFVTREMPSTATDTDKNGSTRIARLVEGRRLANYYPEERSSYPVDDYYRGRNPGPNRRIIYYATLPEVVRRPGEWTPPRPIYNPETSSPGYTPGPGYPPVRENEITRVQSPFIDVTRVHSSLIDVSDKNRFPKPSIEVHAPELSTPKFTIIDAEPPYNRPPPPHHPRYDNQYDGDNRYDRHRYSSYGYNRYDYNRYYEDPYRPYLDDRRNRPSYLRQPLPAQPVTIYRKPLDVRPLDPNKEIKISSSTTTIKPVSSSSTTPDPISQFERNLRFNS</sequence>
<evidence type="ECO:0000256" key="2">
    <source>
        <dbReference type="SAM" id="SignalP"/>
    </source>
</evidence>
<dbReference type="AlphaFoldDB" id="A0A2K8JMJ6"/>
<organism evidence="3">
    <name type="scientific">Pristhesancus plagipennis</name>
    <name type="common">Common assassin bug</name>
    <dbReference type="NCBI Taxonomy" id="1955184"/>
    <lineage>
        <taxon>Eukaryota</taxon>
        <taxon>Metazoa</taxon>
        <taxon>Ecdysozoa</taxon>
        <taxon>Arthropoda</taxon>
        <taxon>Hexapoda</taxon>
        <taxon>Insecta</taxon>
        <taxon>Pterygota</taxon>
        <taxon>Neoptera</taxon>
        <taxon>Paraneoptera</taxon>
        <taxon>Hemiptera</taxon>
        <taxon>Heteroptera</taxon>
        <taxon>Panheteroptera</taxon>
        <taxon>Cimicomorpha</taxon>
        <taxon>Reduviidae</taxon>
        <taxon>Harpactorinae</taxon>
        <taxon>Harpactorini</taxon>
        <taxon>Pristhesancus</taxon>
    </lineage>
</organism>
<dbReference type="EMBL" id="KY031278">
    <property type="protein sequence ID" value="ATU83029.1"/>
    <property type="molecule type" value="mRNA"/>
</dbReference>
<name>A0A2K8JMJ6_PRIPG</name>
<feature type="region of interest" description="Disordered" evidence="1">
    <location>
        <begin position="348"/>
        <end position="377"/>
    </location>
</feature>
<feature type="compositionally biased region" description="Basic and acidic residues" evidence="1">
    <location>
        <begin position="268"/>
        <end position="283"/>
    </location>
</feature>
<evidence type="ECO:0000256" key="1">
    <source>
        <dbReference type="SAM" id="MobiDB-lite"/>
    </source>
</evidence>
<feature type="signal peptide" evidence="2">
    <location>
        <begin position="1"/>
        <end position="19"/>
    </location>
</feature>
<accession>A0A2K8JMJ6</accession>
<proteinExistence type="evidence at transcript level"/>
<feature type="region of interest" description="Disordered" evidence="1">
    <location>
        <begin position="180"/>
        <end position="199"/>
    </location>
</feature>